<evidence type="ECO:0000313" key="2">
    <source>
        <dbReference type="EMBL" id="KAL2070031.1"/>
    </source>
</evidence>
<comment type="caution">
    <text evidence="2">The sequence shown here is derived from an EMBL/GenBank/DDBJ whole genome shotgun (WGS) entry which is preliminary data.</text>
</comment>
<feature type="compositionally biased region" description="Basic and acidic residues" evidence="1">
    <location>
        <begin position="157"/>
        <end position="166"/>
    </location>
</feature>
<dbReference type="EMBL" id="JAZHXI010000007">
    <property type="protein sequence ID" value="KAL2070031.1"/>
    <property type="molecule type" value="Genomic_DNA"/>
</dbReference>
<feature type="region of interest" description="Disordered" evidence="1">
    <location>
        <begin position="143"/>
        <end position="183"/>
    </location>
</feature>
<reference evidence="2 3" key="1">
    <citation type="journal article" date="2024" name="Commun. Biol.">
        <title>Comparative genomic analysis of thermophilic fungi reveals convergent evolutionary adaptations and gene losses.</title>
        <authorList>
            <person name="Steindorff A.S."/>
            <person name="Aguilar-Pontes M.V."/>
            <person name="Robinson A.J."/>
            <person name="Andreopoulos B."/>
            <person name="LaButti K."/>
            <person name="Kuo A."/>
            <person name="Mondo S."/>
            <person name="Riley R."/>
            <person name="Otillar R."/>
            <person name="Haridas S."/>
            <person name="Lipzen A."/>
            <person name="Grimwood J."/>
            <person name="Schmutz J."/>
            <person name="Clum A."/>
            <person name="Reid I.D."/>
            <person name="Moisan M.C."/>
            <person name="Butler G."/>
            <person name="Nguyen T.T.M."/>
            <person name="Dewar K."/>
            <person name="Conant G."/>
            <person name="Drula E."/>
            <person name="Henrissat B."/>
            <person name="Hansel C."/>
            <person name="Singer S."/>
            <person name="Hutchinson M.I."/>
            <person name="de Vries R.P."/>
            <person name="Natvig D.O."/>
            <person name="Powell A.J."/>
            <person name="Tsang A."/>
            <person name="Grigoriev I.V."/>
        </authorList>
    </citation>
    <scope>NUCLEOTIDE SEQUENCE [LARGE SCALE GENOMIC DNA]</scope>
    <source>
        <strain evidence="2 3">CBS 494.80</strain>
    </source>
</reference>
<evidence type="ECO:0000256" key="1">
    <source>
        <dbReference type="SAM" id="MobiDB-lite"/>
    </source>
</evidence>
<feature type="compositionally biased region" description="Basic and acidic residues" evidence="1">
    <location>
        <begin position="440"/>
        <end position="449"/>
    </location>
</feature>
<feature type="region of interest" description="Disordered" evidence="1">
    <location>
        <begin position="321"/>
        <end position="376"/>
    </location>
</feature>
<feature type="compositionally biased region" description="Low complexity" evidence="1">
    <location>
        <begin position="529"/>
        <end position="539"/>
    </location>
</feature>
<protein>
    <submittedName>
        <fullName evidence="2">Uncharacterized protein</fullName>
    </submittedName>
</protein>
<name>A0ABR4CJ89_9HELO</name>
<feature type="compositionally biased region" description="Gly residues" evidence="1">
    <location>
        <begin position="321"/>
        <end position="333"/>
    </location>
</feature>
<evidence type="ECO:0000313" key="3">
    <source>
        <dbReference type="Proteomes" id="UP001595075"/>
    </source>
</evidence>
<keyword evidence="3" id="KW-1185">Reference proteome</keyword>
<feature type="region of interest" description="Disordered" evidence="1">
    <location>
        <begin position="248"/>
        <end position="288"/>
    </location>
</feature>
<proteinExistence type="predicted"/>
<accession>A0ABR4CJ89</accession>
<feature type="compositionally biased region" description="Basic residues" evidence="1">
    <location>
        <begin position="260"/>
        <end position="270"/>
    </location>
</feature>
<feature type="region of interest" description="Disordered" evidence="1">
    <location>
        <begin position="440"/>
        <end position="553"/>
    </location>
</feature>
<feature type="region of interest" description="Disordered" evidence="1">
    <location>
        <begin position="67"/>
        <end position="108"/>
    </location>
</feature>
<dbReference type="Proteomes" id="UP001595075">
    <property type="component" value="Unassembled WGS sequence"/>
</dbReference>
<gene>
    <name evidence="2" type="ORF">VTL71DRAFT_14711</name>
</gene>
<feature type="compositionally biased region" description="Low complexity" evidence="1">
    <location>
        <begin position="356"/>
        <end position="366"/>
    </location>
</feature>
<sequence length="595" mass="62711">MCKLYQIEYTCLHVAKIETAYCRLNRPVSCTMGITILTQRAPHKCHTCRTYDRDRWRRGWPPIPVPQPSLDAYMSSTRRSRKRPAGVEFEDDSDGDEDAGLSWDGGDKDFGIEDEEEFQRTIMSLGGLGFEKVGVKAGKVGGEKMMREGTGSGSSEKGLKSKREGTEEGWTEQLDEKSGTLSGIGLGQKGGIVLSSGLNGEDTGSSEGFGLAIDGAMSDHPLAPPPTPKSNFSMPSPISKEFYTSPYSFSESRADTTPPRTRRSPIRRKRADSFATDHGSSEDEIGTGELGARFGGYGGRKLRGRRASAVEVVEIPDATGGGVTMGRSGGSGGVAMERSGSGVPMERTVSHRGRRTSSLTSRSMPRFTGGSSYRGTDMVGGGTGLGLGMNMGSGLGAQHLESSTSGQKEDEGGDLGLGVGFGSTSSSGFGGVAMKRDGTARTVRSDDANRSYSVSSLSLPTRRSPIRRRSTITRPPALGSGIGPSPTMVSETVKKVDPATTQDDTTDSGGVTLEGDGAGSTTHSDDPTSSHSTPSVPLPTRRRSTTSRLGLGGDLGMSAATMFATVAEIDDDADDDANTRSDATMESVTAQFLDF</sequence>
<feature type="compositionally biased region" description="Polar residues" evidence="1">
    <location>
        <begin position="499"/>
        <end position="509"/>
    </location>
</feature>
<organism evidence="2 3">
    <name type="scientific">Oculimacula yallundae</name>
    <dbReference type="NCBI Taxonomy" id="86028"/>
    <lineage>
        <taxon>Eukaryota</taxon>
        <taxon>Fungi</taxon>
        <taxon>Dikarya</taxon>
        <taxon>Ascomycota</taxon>
        <taxon>Pezizomycotina</taxon>
        <taxon>Leotiomycetes</taxon>
        <taxon>Helotiales</taxon>
        <taxon>Ploettnerulaceae</taxon>
        <taxon>Oculimacula</taxon>
    </lineage>
</organism>
<feature type="compositionally biased region" description="Acidic residues" evidence="1">
    <location>
        <begin position="88"/>
        <end position="99"/>
    </location>
</feature>